<dbReference type="EMBL" id="JAHFXS010000001">
    <property type="protein sequence ID" value="KAG9991705.1"/>
    <property type="molecule type" value="Genomic_DNA"/>
</dbReference>
<name>A0A9P8K2Q6_AURME</name>
<comment type="caution">
    <text evidence="1">The sequence shown here is derived from an EMBL/GenBank/DDBJ whole genome shotgun (WGS) entry which is preliminary data.</text>
</comment>
<accession>A0A9P8K2Q6</accession>
<keyword evidence="2" id="KW-1185">Reference proteome</keyword>
<organism evidence="1 2">
    <name type="scientific">Aureobasidium melanogenum</name>
    <name type="common">Aureobasidium pullulans var. melanogenum</name>
    <dbReference type="NCBI Taxonomy" id="46634"/>
    <lineage>
        <taxon>Eukaryota</taxon>
        <taxon>Fungi</taxon>
        <taxon>Dikarya</taxon>
        <taxon>Ascomycota</taxon>
        <taxon>Pezizomycotina</taxon>
        <taxon>Dothideomycetes</taxon>
        <taxon>Dothideomycetidae</taxon>
        <taxon>Dothideales</taxon>
        <taxon>Saccotheciaceae</taxon>
        <taxon>Aureobasidium</taxon>
    </lineage>
</organism>
<sequence length="116" mass="13387">LRRCRKSTTALWRVTGLGSCWPKMRRRQARRSGTGGSFQTAGTPRHQYARVQRLDRPTFLFCIRYVCLFYLCSVHLRQAQCSPWPTPHCRVAVQHPSPPIYAWSRTDASQVGIPNE</sequence>
<evidence type="ECO:0000313" key="1">
    <source>
        <dbReference type="EMBL" id="KAG9991705.1"/>
    </source>
</evidence>
<dbReference type="AlphaFoldDB" id="A0A9P8K2Q6"/>
<feature type="non-terminal residue" evidence="1">
    <location>
        <position position="116"/>
    </location>
</feature>
<evidence type="ECO:0000313" key="2">
    <source>
        <dbReference type="Proteomes" id="UP000729357"/>
    </source>
</evidence>
<dbReference type="Proteomes" id="UP000729357">
    <property type="component" value="Unassembled WGS sequence"/>
</dbReference>
<feature type="non-terminal residue" evidence="1">
    <location>
        <position position="1"/>
    </location>
</feature>
<proteinExistence type="predicted"/>
<gene>
    <name evidence="1" type="ORF">KCU98_g19</name>
</gene>
<protein>
    <submittedName>
        <fullName evidence="1">Uncharacterized protein</fullName>
    </submittedName>
</protein>
<reference evidence="1" key="2">
    <citation type="submission" date="2021-08" db="EMBL/GenBank/DDBJ databases">
        <authorList>
            <person name="Gostincar C."/>
            <person name="Sun X."/>
            <person name="Song Z."/>
            <person name="Gunde-Cimerman N."/>
        </authorList>
    </citation>
    <scope>NUCLEOTIDE SEQUENCE</scope>
    <source>
        <strain evidence="1">EXF-9298</strain>
    </source>
</reference>
<reference evidence="1" key="1">
    <citation type="journal article" date="2021" name="J Fungi (Basel)">
        <title>Virulence traits and population genomics of the black yeast Aureobasidium melanogenum.</title>
        <authorList>
            <person name="Cernosa A."/>
            <person name="Sun X."/>
            <person name="Gostincar C."/>
            <person name="Fang C."/>
            <person name="Gunde-Cimerman N."/>
            <person name="Song Z."/>
        </authorList>
    </citation>
    <scope>NUCLEOTIDE SEQUENCE</scope>
    <source>
        <strain evidence="1">EXF-9298</strain>
    </source>
</reference>